<dbReference type="STRING" id="59733.SAMN05421769_3952"/>
<feature type="domain" description="Glycosyl transferase family 1" evidence="2">
    <location>
        <begin position="217"/>
        <end position="378"/>
    </location>
</feature>
<name>A0A1N6IZ96_9FLAO</name>
<reference evidence="4" key="1">
    <citation type="submission" date="2016-12" db="EMBL/GenBank/DDBJ databases">
        <authorList>
            <person name="Varghese N."/>
            <person name="Submissions S."/>
        </authorList>
    </citation>
    <scope>NUCLEOTIDE SEQUENCE [LARGE SCALE GENOMIC DNA]</scope>
    <source>
        <strain evidence="4">DSM 16779</strain>
    </source>
</reference>
<accession>A0A1N6IZ96</accession>
<evidence type="ECO:0000313" key="3">
    <source>
        <dbReference type="EMBL" id="SIO37321.1"/>
    </source>
</evidence>
<dbReference type="SUPFAM" id="SSF53756">
    <property type="entry name" value="UDP-Glycosyltransferase/glycogen phosphorylase"/>
    <property type="match status" value="1"/>
</dbReference>
<dbReference type="GO" id="GO:0009103">
    <property type="term" value="P:lipopolysaccharide biosynthetic process"/>
    <property type="evidence" value="ECO:0007669"/>
    <property type="project" value="TreeGrafter"/>
</dbReference>
<dbReference type="GO" id="GO:0016757">
    <property type="term" value="F:glycosyltransferase activity"/>
    <property type="evidence" value="ECO:0007669"/>
    <property type="project" value="InterPro"/>
</dbReference>
<evidence type="ECO:0000313" key="4">
    <source>
        <dbReference type="Proteomes" id="UP000184782"/>
    </source>
</evidence>
<dbReference type="PANTHER" id="PTHR46401:SF2">
    <property type="entry name" value="GLYCOSYLTRANSFERASE WBBK-RELATED"/>
    <property type="match status" value="1"/>
</dbReference>
<organism evidence="3 4">
    <name type="scientific">Chryseobacterium scophthalmum</name>
    <dbReference type="NCBI Taxonomy" id="59733"/>
    <lineage>
        <taxon>Bacteria</taxon>
        <taxon>Pseudomonadati</taxon>
        <taxon>Bacteroidota</taxon>
        <taxon>Flavobacteriia</taxon>
        <taxon>Flavobacteriales</taxon>
        <taxon>Weeksellaceae</taxon>
        <taxon>Chryseobacterium group</taxon>
        <taxon>Chryseobacterium</taxon>
    </lineage>
</organism>
<dbReference type="OrthoDB" id="9801609at2"/>
<protein>
    <submittedName>
        <fullName evidence="3">Glycosyltransferase involved in cell wall bisynthesis</fullName>
    </submittedName>
</protein>
<evidence type="ECO:0000256" key="1">
    <source>
        <dbReference type="ARBA" id="ARBA00022679"/>
    </source>
</evidence>
<dbReference type="Proteomes" id="UP000184782">
    <property type="component" value="Unassembled WGS sequence"/>
</dbReference>
<dbReference type="CDD" id="cd03809">
    <property type="entry name" value="GT4_MtfB-like"/>
    <property type="match status" value="1"/>
</dbReference>
<keyword evidence="4" id="KW-1185">Reference proteome</keyword>
<dbReference type="AlphaFoldDB" id="A0A1N6IZ96"/>
<sequence>MKVILDADVIADFYKDNRTGIFRVTYEMFKALSENNSVETFYAHLSLFNYETSTRELDNFFNENSIKIKAANHRDKRKFLPLRKEKLFRKLYKKFGVSNFANTYFETFKEAQIFHSFYYPINKEIRKFPNLKNVVTIHDLIPILFPELHFTSGFIKEIIASIGKDDYVVCVSENTKKDLLKFAPHLNSDQVFVNLLAASKSLFYVCNDVEKFNVIKEKYNLPEKYFLSVGTLEPRKNVDFVIRNFLQFIKENKIDDLSLVLVGAKGWDYDKIFEQYNNAEELKHKIIITGRVPDEDLASLYSHAHSFYYMSLYEGFGLPPLEAMQCGVPTVTSNTSSLPEVVGDAGITLDPQDNNGLQEVMLSLYQNESLRQEYSRKGLERSRLFSWEKSAEDLIKIYEKIIQD</sequence>
<keyword evidence="1 3" id="KW-0808">Transferase</keyword>
<dbReference type="EMBL" id="FSRQ01000005">
    <property type="protein sequence ID" value="SIO37321.1"/>
    <property type="molecule type" value="Genomic_DNA"/>
</dbReference>
<evidence type="ECO:0000259" key="2">
    <source>
        <dbReference type="Pfam" id="PF00534"/>
    </source>
</evidence>
<dbReference type="InterPro" id="IPR001296">
    <property type="entry name" value="Glyco_trans_1"/>
</dbReference>
<dbReference type="RefSeq" id="WP_074232103.1">
    <property type="nucleotide sequence ID" value="NZ_FSRQ01000005.1"/>
</dbReference>
<dbReference type="FunFam" id="3.40.50.2000:FF:000119">
    <property type="entry name" value="Glycosyl transferase group 1"/>
    <property type="match status" value="1"/>
</dbReference>
<dbReference type="Pfam" id="PF00534">
    <property type="entry name" value="Glycos_transf_1"/>
    <property type="match status" value="1"/>
</dbReference>
<dbReference type="PANTHER" id="PTHR46401">
    <property type="entry name" value="GLYCOSYLTRANSFERASE WBBK-RELATED"/>
    <property type="match status" value="1"/>
</dbReference>
<proteinExistence type="predicted"/>
<dbReference type="Gene3D" id="3.40.50.2000">
    <property type="entry name" value="Glycogen Phosphorylase B"/>
    <property type="match status" value="1"/>
</dbReference>
<gene>
    <name evidence="3" type="ORF">SAMN05421769_3952</name>
</gene>